<keyword evidence="5 9" id="KW-0547">Nucleotide-binding</keyword>
<dbReference type="Gene3D" id="1.10.287.1080">
    <property type="entry name" value="MazG-like"/>
    <property type="match status" value="1"/>
</dbReference>
<dbReference type="GO" id="GO:0000105">
    <property type="term" value="P:L-histidine biosynthetic process"/>
    <property type="evidence" value="ECO:0007669"/>
    <property type="project" value="UniProtKB-UniRule"/>
</dbReference>
<dbReference type="RefSeq" id="WP_016922192.1">
    <property type="nucleotide sequence ID" value="NZ_CP044331.1"/>
</dbReference>
<proteinExistence type="inferred from homology"/>
<reference evidence="10 11" key="1">
    <citation type="submission" date="2019-09" db="EMBL/GenBank/DDBJ databases">
        <title>Isolation and complete genome sequencing of Methylocystis species.</title>
        <authorList>
            <person name="Rumah B.L."/>
            <person name="Stead C.E."/>
            <person name="Stevens B.C."/>
            <person name="Minton N.P."/>
            <person name="Grosse-Honebrink A."/>
            <person name="Zhang Y."/>
        </authorList>
    </citation>
    <scope>NUCLEOTIDE SEQUENCE [LARGE SCALE GENOMIC DNA]</scope>
    <source>
        <strain evidence="10 11">BRCS2</strain>
    </source>
</reference>
<dbReference type="PANTHER" id="PTHR42945">
    <property type="entry name" value="HISTIDINE BIOSYNTHESIS BIFUNCTIONAL PROTEIN"/>
    <property type="match status" value="1"/>
</dbReference>
<evidence type="ECO:0000313" key="11">
    <source>
        <dbReference type="Proteomes" id="UP000422569"/>
    </source>
</evidence>
<dbReference type="Proteomes" id="UP000422569">
    <property type="component" value="Chromosome"/>
</dbReference>
<organism evidence="10 11">
    <name type="scientific">Methylocystis parvus</name>
    <dbReference type="NCBI Taxonomy" id="134"/>
    <lineage>
        <taxon>Bacteria</taxon>
        <taxon>Pseudomonadati</taxon>
        <taxon>Pseudomonadota</taxon>
        <taxon>Alphaproteobacteria</taxon>
        <taxon>Hyphomicrobiales</taxon>
        <taxon>Methylocystaceae</taxon>
        <taxon>Methylocystis</taxon>
    </lineage>
</organism>
<dbReference type="Pfam" id="PF01503">
    <property type="entry name" value="PRA-PH"/>
    <property type="match status" value="1"/>
</dbReference>
<dbReference type="CDD" id="cd11534">
    <property type="entry name" value="NTP-PPase_HisIE_like"/>
    <property type="match status" value="1"/>
</dbReference>
<evidence type="ECO:0000256" key="6">
    <source>
        <dbReference type="ARBA" id="ARBA00022801"/>
    </source>
</evidence>
<dbReference type="UniPathway" id="UPA00031">
    <property type="reaction ID" value="UER00007"/>
</dbReference>
<keyword evidence="6 9" id="KW-0378">Hydrolase</keyword>
<comment type="subcellular location">
    <subcellularLocation>
        <location evidence="9">Cytoplasm</location>
    </subcellularLocation>
</comment>
<name>A0A6B8M361_9HYPH</name>
<comment type="similarity">
    <text evidence="3 9">Belongs to the PRA-PH family.</text>
</comment>
<gene>
    <name evidence="9" type="primary">hisE</name>
    <name evidence="10" type="ORF">F7D14_01140</name>
</gene>
<evidence type="ECO:0000256" key="1">
    <source>
        <dbReference type="ARBA" id="ARBA00001460"/>
    </source>
</evidence>
<dbReference type="GO" id="GO:0005524">
    <property type="term" value="F:ATP binding"/>
    <property type="evidence" value="ECO:0007669"/>
    <property type="project" value="UniProtKB-KW"/>
</dbReference>
<dbReference type="HAMAP" id="MF_01020">
    <property type="entry name" value="HisE"/>
    <property type="match status" value="1"/>
</dbReference>
<evidence type="ECO:0000256" key="4">
    <source>
        <dbReference type="ARBA" id="ARBA00022605"/>
    </source>
</evidence>
<evidence type="ECO:0000256" key="5">
    <source>
        <dbReference type="ARBA" id="ARBA00022741"/>
    </source>
</evidence>
<dbReference type="SUPFAM" id="SSF101386">
    <property type="entry name" value="all-alpha NTP pyrophosphatases"/>
    <property type="match status" value="1"/>
</dbReference>
<evidence type="ECO:0000256" key="2">
    <source>
        <dbReference type="ARBA" id="ARBA00005204"/>
    </source>
</evidence>
<evidence type="ECO:0000256" key="7">
    <source>
        <dbReference type="ARBA" id="ARBA00022840"/>
    </source>
</evidence>
<dbReference type="NCBIfam" id="NF001613">
    <property type="entry name" value="PRK00400.1-5"/>
    <property type="match status" value="1"/>
</dbReference>
<dbReference type="KEGG" id="mpar:F7D14_01140"/>
<comment type="catalytic activity">
    <reaction evidence="1 9">
        <text>1-(5-phospho-beta-D-ribosyl)-ATP + H2O = 1-(5-phospho-beta-D-ribosyl)-5'-AMP + diphosphate + H(+)</text>
        <dbReference type="Rhea" id="RHEA:22828"/>
        <dbReference type="ChEBI" id="CHEBI:15377"/>
        <dbReference type="ChEBI" id="CHEBI:15378"/>
        <dbReference type="ChEBI" id="CHEBI:33019"/>
        <dbReference type="ChEBI" id="CHEBI:59457"/>
        <dbReference type="ChEBI" id="CHEBI:73183"/>
        <dbReference type="EC" id="3.6.1.31"/>
    </reaction>
</comment>
<dbReference type="EC" id="3.6.1.31" evidence="9"/>
<evidence type="ECO:0000313" key="10">
    <source>
        <dbReference type="EMBL" id="QGM96229.1"/>
    </source>
</evidence>
<keyword evidence="7 9" id="KW-0067">ATP-binding</keyword>
<evidence type="ECO:0000256" key="8">
    <source>
        <dbReference type="ARBA" id="ARBA00023102"/>
    </source>
</evidence>
<sequence length="107" mass="11385">MTFTLDDLAALIKSRRGDSASSSYTKQLFDAGVPRISKKFGEEAFEAVIAAMEGDDKALTSEAADVLYHLLVLLEARNVALADVVAELGRRTSQSGLAEKAARGAPK</sequence>
<keyword evidence="11" id="KW-1185">Reference proteome</keyword>
<dbReference type="EMBL" id="CP044331">
    <property type="protein sequence ID" value="QGM96229.1"/>
    <property type="molecule type" value="Genomic_DNA"/>
</dbReference>
<dbReference type="GO" id="GO:0005737">
    <property type="term" value="C:cytoplasm"/>
    <property type="evidence" value="ECO:0007669"/>
    <property type="project" value="UniProtKB-SubCell"/>
</dbReference>
<dbReference type="InterPro" id="IPR008179">
    <property type="entry name" value="HisE"/>
</dbReference>
<keyword evidence="8 9" id="KW-0368">Histidine biosynthesis</keyword>
<dbReference type="PANTHER" id="PTHR42945:SF1">
    <property type="entry name" value="HISTIDINE BIOSYNTHESIS BIFUNCTIONAL PROTEIN HIS7"/>
    <property type="match status" value="1"/>
</dbReference>
<dbReference type="GO" id="GO:0004636">
    <property type="term" value="F:phosphoribosyl-ATP diphosphatase activity"/>
    <property type="evidence" value="ECO:0007669"/>
    <property type="project" value="UniProtKB-UniRule"/>
</dbReference>
<dbReference type="AlphaFoldDB" id="A0A6B8M361"/>
<evidence type="ECO:0000256" key="9">
    <source>
        <dbReference type="HAMAP-Rule" id="MF_01020"/>
    </source>
</evidence>
<accession>A0A6B8M361</accession>
<evidence type="ECO:0000256" key="3">
    <source>
        <dbReference type="ARBA" id="ARBA00009392"/>
    </source>
</evidence>
<protein>
    <recommendedName>
        <fullName evidence="9">Phosphoribosyl-ATP pyrophosphatase</fullName>
        <shortName evidence="9">PRA-PH</shortName>
        <ecNumber evidence="9">3.6.1.31</ecNumber>
    </recommendedName>
</protein>
<keyword evidence="4 9" id="KW-0028">Amino-acid biosynthesis</keyword>
<keyword evidence="9" id="KW-0963">Cytoplasm</keyword>
<dbReference type="InterPro" id="IPR021130">
    <property type="entry name" value="PRib-ATP_PPHydrolase-like"/>
</dbReference>
<dbReference type="NCBIfam" id="TIGR03188">
    <property type="entry name" value="histidine_hisI"/>
    <property type="match status" value="1"/>
</dbReference>
<comment type="pathway">
    <text evidence="2 9">Amino-acid biosynthesis; L-histidine biosynthesis; L-histidine from 5-phospho-alpha-D-ribose 1-diphosphate: step 2/9.</text>
</comment>